<dbReference type="InterPro" id="IPR019734">
    <property type="entry name" value="TPR_rpt"/>
</dbReference>
<dbReference type="Gene3D" id="1.25.40.10">
    <property type="entry name" value="Tetratricopeptide repeat domain"/>
    <property type="match status" value="2"/>
</dbReference>
<dbReference type="Pfam" id="PF13432">
    <property type="entry name" value="TPR_16"/>
    <property type="match status" value="1"/>
</dbReference>
<dbReference type="RefSeq" id="WP_090843818.1">
    <property type="nucleotide sequence ID" value="NZ_FNIL01000013.1"/>
</dbReference>
<dbReference type="Proteomes" id="UP000198778">
    <property type="component" value="Unassembled WGS sequence"/>
</dbReference>
<dbReference type="SUPFAM" id="SSF48452">
    <property type="entry name" value="TPR-like"/>
    <property type="match status" value="2"/>
</dbReference>
<protein>
    <submittedName>
        <fullName evidence="1">Tetratricopeptide repeat-containing protein</fullName>
    </submittedName>
</protein>
<dbReference type="OrthoDB" id="600613at2"/>
<keyword evidence="2" id="KW-1185">Reference proteome</keyword>
<dbReference type="EMBL" id="FNIL01000013">
    <property type="protein sequence ID" value="SDO40367.1"/>
    <property type="molecule type" value="Genomic_DNA"/>
</dbReference>
<name>A0A1H0J9F9_9BACI</name>
<evidence type="ECO:0000313" key="2">
    <source>
        <dbReference type="Proteomes" id="UP000198778"/>
    </source>
</evidence>
<sequence length="339" mass="39485">MNQIEQRAGQIIPFMQDGSYFYKKGIEAYEKKEITRAVQLIKRAIQAEPTEPVFLCQLAIVLSEEGEYEASNEWLNKIKEEVDPQMSECYFFLANNQVYTGEFHKAKENLEKYFELDQTGDFQEDADALLYLIDVELGMDQLQIDGTNPFTSPLTMRLHEGEYAQAEELARGIIVNKPASWHTYALLAEALWRQGSAEEAGQILTDLLMKEEPDFTARCQYTIFLYETNDEEAENWIRKLKTLYPLNRWERYVAGRALYFVEEFEAAYSLLREAMPLEQPVYVHQLAVAAAQCGRFHRARKLWNQAAVMESDKQPKFLNLKLKMDAAELAEKHDHEWLY</sequence>
<reference evidence="2" key="1">
    <citation type="submission" date="2016-10" db="EMBL/GenBank/DDBJ databases">
        <authorList>
            <person name="Varghese N."/>
            <person name="Submissions S."/>
        </authorList>
    </citation>
    <scope>NUCLEOTIDE SEQUENCE [LARGE SCALE GENOMIC DNA]</scope>
    <source>
        <strain evidence="2">CGMCC 1.10369</strain>
    </source>
</reference>
<dbReference type="SMART" id="SM00028">
    <property type="entry name" value="TPR"/>
    <property type="match status" value="3"/>
</dbReference>
<organism evidence="1 2">
    <name type="scientific">Alkalicoccus daliensis</name>
    <dbReference type="NCBI Taxonomy" id="745820"/>
    <lineage>
        <taxon>Bacteria</taxon>
        <taxon>Bacillati</taxon>
        <taxon>Bacillota</taxon>
        <taxon>Bacilli</taxon>
        <taxon>Bacillales</taxon>
        <taxon>Bacillaceae</taxon>
        <taxon>Alkalicoccus</taxon>
    </lineage>
</organism>
<evidence type="ECO:0000313" key="1">
    <source>
        <dbReference type="EMBL" id="SDO40367.1"/>
    </source>
</evidence>
<dbReference type="InterPro" id="IPR011990">
    <property type="entry name" value="TPR-like_helical_dom_sf"/>
</dbReference>
<dbReference type="AlphaFoldDB" id="A0A1H0J9F9"/>
<gene>
    <name evidence="1" type="ORF">SAMN04488053_1132</name>
</gene>
<accession>A0A1H0J9F9</accession>
<proteinExistence type="predicted"/>
<dbReference type="STRING" id="745820.SAMN04488053_1132"/>